<name>A0A978VU21_ZIZJJ</name>
<reference evidence="1" key="1">
    <citation type="journal article" date="2021" name="Front. Plant Sci.">
        <title>Chromosome-Scale Genome Assembly for Chinese Sour Jujube and Insights Into Its Genome Evolution and Domestication Signature.</title>
        <authorList>
            <person name="Shen L.-Y."/>
            <person name="Luo H."/>
            <person name="Wang X.-L."/>
            <person name="Wang X.-M."/>
            <person name="Qiu X.-J."/>
            <person name="Liu H."/>
            <person name="Zhou S.-S."/>
            <person name="Jia K.-H."/>
            <person name="Nie S."/>
            <person name="Bao Y.-T."/>
            <person name="Zhang R.-G."/>
            <person name="Yun Q.-Z."/>
            <person name="Chai Y.-H."/>
            <person name="Lu J.-Y."/>
            <person name="Li Y."/>
            <person name="Zhao S.-W."/>
            <person name="Mao J.-F."/>
            <person name="Jia S.-G."/>
            <person name="Mao Y.-M."/>
        </authorList>
    </citation>
    <scope>NUCLEOTIDE SEQUENCE</scope>
    <source>
        <strain evidence="1">AT0</strain>
        <tissue evidence="1">Leaf</tissue>
    </source>
</reference>
<protein>
    <submittedName>
        <fullName evidence="1">Uncharacterized protein</fullName>
    </submittedName>
</protein>
<dbReference type="PANTHER" id="PTHR33103">
    <property type="entry name" value="OS01G0153900 PROTEIN"/>
    <property type="match status" value="1"/>
</dbReference>
<dbReference type="Pfam" id="PF05056">
    <property type="entry name" value="DUF674"/>
    <property type="match status" value="1"/>
</dbReference>
<dbReference type="PANTHER" id="PTHR33103:SF27">
    <property type="entry name" value="OS04G0594700 PROTEIN"/>
    <property type="match status" value="1"/>
</dbReference>
<organism evidence="1 2">
    <name type="scientific">Ziziphus jujuba var. spinosa</name>
    <dbReference type="NCBI Taxonomy" id="714518"/>
    <lineage>
        <taxon>Eukaryota</taxon>
        <taxon>Viridiplantae</taxon>
        <taxon>Streptophyta</taxon>
        <taxon>Embryophyta</taxon>
        <taxon>Tracheophyta</taxon>
        <taxon>Spermatophyta</taxon>
        <taxon>Magnoliopsida</taxon>
        <taxon>eudicotyledons</taxon>
        <taxon>Gunneridae</taxon>
        <taxon>Pentapetalae</taxon>
        <taxon>rosids</taxon>
        <taxon>fabids</taxon>
        <taxon>Rosales</taxon>
        <taxon>Rhamnaceae</taxon>
        <taxon>Paliureae</taxon>
        <taxon>Ziziphus</taxon>
    </lineage>
</organism>
<accession>A0A978VU21</accession>
<proteinExistence type="predicted"/>
<evidence type="ECO:0000313" key="2">
    <source>
        <dbReference type="Proteomes" id="UP000813462"/>
    </source>
</evidence>
<dbReference type="AlphaFoldDB" id="A0A978VU21"/>
<dbReference type="EMBL" id="JAEACU010000002">
    <property type="protein sequence ID" value="KAH7542316.1"/>
    <property type="molecule type" value="Genomic_DNA"/>
</dbReference>
<evidence type="ECO:0000313" key="1">
    <source>
        <dbReference type="EMBL" id="KAH7542316.1"/>
    </source>
</evidence>
<dbReference type="InterPro" id="IPR007750">
    <property type="entry name" value="DUF674"/>
</dbReference>
<sequence>MEDEKNGQDGKITIKLMVSKSKQKVCFAEAKKDFVNLLFSFLTIPPGHFVKQKCINSLNGCIDHLYRSVQDLDKQCLKSNYHKEMLVSPKLASSIGYENDLLGIKEATHPPYYFAYVHSNSYFTSDKHLIPSDNNTMITELKVVDPKSHNVDGGGFITGQAIFTVTGSLIIRPMSPFLGLSILNDLKVPFDDIEEQIVLVGKEEISLKLFIYALLWPSCMIHKSLLIIEFFKELILAMNPPARVIAAFNELEILDFDLSLEILEFHLAPPLFVVVLLVHKLSSFQLL</sequence>
<comment type="caution">
    <text evidence="1">The sequence shown here is derived from an EMBL/GenBank/DDBJ whole genome shotgun (WGS) entry which is preliminary data.</text>
</comment>
<dbReference type="Proteomes" id="UP000813462">
    <property type="component" value="Unassembled WGS sequence"/>
</dbReference>
<gene>
    <name evidence="1" type="ORF">FEM48_Zijuj02G0060700</name>
</gene>